<evidence type="ECO:0000256" key="3">
    <source>
        <dbReference type="ARBA" id="ARBA00022771"/>
    </source>
</evidence>
<dbReference type="PROSITE" id="PS50016">
    <property type="entry name" value="ZF_PHD_2"/>
    <property type="match status" value="1"/>
</dbReference>
<dbReference type="PANTHER" id="PTHR12628:SF10">
    <property type="entry name" value="HOMEOBOX DOMAIN-CONTAINING PROTEIN"/>
    <property type="match status" value="1"/>
</dbReference>
<dbReference type="PANTHER" id="PTHR12628">
    <property type="entry name" value="POLYCOMB-LIKE TRANSCRIPTION FACTOR"/>
    <property type="match status" value="1"/>
</dbReference>
<dbReference type="OrthoDB" id="5863171at2759"/>
<dbReference type="GO" id="GO:0003677">
    <property type="term" value="F:DNA binding"/>
    <property type="evidence" value="ECO:0007669"/>
    <property type="project" value="TreeGrafter"/>
</dbReference>
<dbReference type="GO" id="GO:0045814">
    <property type="term" value="P:negative regulation of gene expression, epigenetic"/>
    <property type="evidence" value="ECO:0007669"/>
    <property type="project" value="TreeGrafter"/>
</dbReference>
<evidence type="ECO:0000256" key="5">
    <source>
        <dbReference type="ARBA" id="ARBA00023242"/>
    </source>
</evidence>
<dbReference type="InterPro" id="IPR001965">
    <property type="entry name" value="Znf_PHD"/>
</dbReference>
<feature type="domain" description="PHD-type" evidence="7">
    <location>
        <begin position="238"/>
        <end position="291"/>
    </location>
</feature>
<dbReference type="GO" id="GO:0003682">
    <property type="term" value="F:chromatin binding"/>
    <property type="evidence" value="ECO:0007669"/>
    <property type="project" value="TreeGrafter"/>
</dbReference>
<dbReference type="Proteomes" id="UP000717996">
    <property type="component" value="Unassembled WGS sequence"/>
</dbReference>
<evidence type="ECO:0000256" key="2">
    <source>
        <dbReference type="ARBA" id="ARBA00022723"/>
    </source>
</evidence>
<evidence type="ECO:0000256" key="6">
    <source>
        <dbReference type="PROSITE-ProRule" id="PRU00146"/>
    </source>
</evidence>
<accession>A0A9P6Y5U5</accession>
<dbReference type="Gene3D" id="3.30.40.10">
    <property type="entry name" value="Zinc/RING finger domain, C3HC4 (zinc finger)"/>
    <property type="match status" value="1"/>
</dbReference>
<comment type="caution">
    <text evidence="8">The sequence shown here is derived from an EMBL/GenBank/DDBJ whole genome shotgun (WGS) entry which is preliminary data.</text>
</comment>
<dbReference type="InterPro" id="IPR011011">
    <property type="entry name" value="Znf_FYVE_PHD"/>
</dbReference>
<evidence type="ECO:0000259" key="7">
    <source>
        <dbReference type="PROSITE" id="PS50016"/>
    </source>
</evidence>
<reference evidence="8" key="1">
    <citation type="journal article" date="2020" name="Microb. Genom.">
        <title>Genetic diversity of clinical and environmental Mucorales isolates obtained from an investigation of mucormycosis cases among solid organ transplant recipients.</title>
        <authorList>
            <person name="Nguyen M.H."/>
            <person name="Kaul D."/>
            <person name="Muto C."/>
            <person name="Cheng S.J."/>
            <person name="Richter R.A."/>
            <person name="Bruno V.M."/>
            <person name="Liu G."/>
            <person name="Beyhan S."/>
            <person name="Sundermann A.J."/>
            <person name="Mounaud S."/>
            <person name="Pasculle A.W."/>
            <person name="Nierman W.C."/>
            <person name="Driscoll E."/>
            <person name="Cumbie R."/>
            <person name="Clancy C.J."/>
            <person name="Dupont C.L."/>
        </authorList>
    </citation>
    <scope>NUCLEOTIDE SEQUENCE</scope>
    <source>
        <strain evidence="8">GL16</strain>
    </source>
</reference>
<sequence length="324" mass="37227">MSNTQDNQPVVLSQQTLLYTVLNRMILDPIAMVDLAPTLDFMLLLPSTISVDKPLVKDDVFLAEPWIDHDDTASLSSHSSIELLPSLPPVTSPTNFLYNHEPLFDGIDEDQFIIKEETIDTDNKRKHTIKNESHQQKRRKKATCKRNTTICQQSVKDMKESCSKTMFQQLTEFGIDWCRYCGTTEGVNWRPGPWGKRTLCNKHGCDYKGYGLASRLPRLDLSKFSGEKIHERVRPVVQLFCTICHSPEEKKENRLIVCDGGCSRAYHQQCHLPAIEPCHTAYWFCNMSCKENRERNKVVVELPRKHTPLMHLLPSSKINKKIKS</sequence>
<evidence type="ECO:0000313" key="9">
    <source>
        <dbReference type="Proteomes" id="UP000717996"/>
    </source>
</evidence>
<name>A0A9P6Y5U5_RHIOR</name>
<evidence type="ECO:0000313" key="8">
    <source>
        <dbReference type="EMBL" id="KAG1539965.1"/>
    </source>
</evidence>
<evidence type="ECO:0000256" key="1">
    <source>
        <dbReference type="ARBA" id="ARBA00004123"/>
    </source>
</evidence>
<keyword evidence="3 6" id="KW-0863">Zinc-finger</keyword>
<dbReference type="GO" id="GO:0005634">
    <property type="term" value="C:nucleus"/>
    <property type="evidence" value="ECO:0007669"/>
    <property type="project" value="UniProtKB-SubCell"/>
</dbReference>
<dbReference type="Pfam" id="PF00628">
    <property type="entry name" value="PHD"/>
    <property type="match status" value="1"/>
</dbReference>
<keyword evidence="4" id="KW-0862">Zinc</keyword>
<dbReference type="EMBL" id="JAANIT010001509">
    <property type="protein sequence ID" value="KAG1539965.1"/>
    <property type="molecule type" value="Genomic_DNA"/>
</dbReference>
<keyword evidence="2" id="KW-0479">Metal-binding</keyword>
<dbReference type="InterPro" id="IPR019787">
    <property type="entry name" value="Znf_PHD-finger"/>
</dbReference>
<dbReference type="GO" id="GO:0008270">
    <property type="term" value="F:zinc ion binding"/>
    <property type="evidence" value="ECO:0007669"/>
    <property type="project" value="UniProtKB-KW"/>
</dbReference>
<organism evidence="8 9">
    <name type="scientific">Rhizopus oryzae</name>
    <name type="common">Mucormycosis agent</name>
    <name type="synonym">Rhizopus arrhizus var. delemar</name>
    <dbReference type="NCBI Taxonomy" id="64495"/>
    <lineage>
        <taxon>Eukaryota</taxon>
        <taxon>Fungi</taxon>
        <taxon>Fungi incertae sedis</taxon>
        <taxon>Mucoromycota</taxon>
        <taxon>Mucoromycotina</taxon>
        <taxon>Mucoromycetes</taxon>
        <taxon>Mucorales</taxon>
        <taxon>Mucorineae</taxon>
        <taxon>Rhizopodaceae</taxon>
        <taxon>Rhizopus</taxon>
    </lineage>
</organism>
<dbReference type="SMART" id="SM00249">
    <property type="entry name" value="PHD"/>
    <property type="match status" value="1"/>
</dbReference>
<comment type="subcellular location">
    <subcellularLocation>
        <location evidence="1">Nucleus</location>
    </subcellularLocation>
</comment>
<keyword evidence="5" id="KW-0539">Nucleus</keyword>
<dbReference type="SUPFAM" id="SSF57903">
    <property type="entry name" value="FYVE/PHD zinc finger"/>
    <property type="match status" value="1"/>
</dbReference>
<dbReference type="AlphaFoldDB" id="A0A9P6Y5U5"/>
<dbReference type="InterPro" id="IPR013083">
    <property type="entry name" value="Znf_RING/FYVE/PHD"/>
</dbReference>
<proteinExistence type="predicted"/>
<evidence type="ECO:0000256" key="4">
    <source>
        <dbReference type="ARBA" id="ARBA00022833"/>
    </source>
</evidence>
<gene>
    <name evidence="8" type="ORF">G6F51_008814</name>
</gene>
<protein>
    <recommendedName>
        <fullName evidence="7">PHD-type domain-containing protein</fullName>
    </recommendedName>
</protein>